<evidence type="ECO:0008006" key="3">
    <source>
        <dbReference type="Google" id="ProtNLM"/>
    </source>
</evidence>
<organism evidence="1 2">
    <name type="scientific">Shewanella marisflavi</name>
    <dbReference type="NCBI Taxonomy" id="260364"/>
    <lineage>
        <taxon>Bacteria</taxon>
        <taxon>Pseudomonadati</taxon>
        <taxon>Pseudomonadota</taxon>
        <taxon>Gammaproteobacteria</taxon>
        <taxon>Alteromonadales</taxon>
        <taxon>Shewanellaceae</taxon>
        <taxon>Shewanella</taxon>
    </lineage>
</organism>
<proteinExistence type="predicted"/>
<sequence>MIDNDSPDLAELKERLFRLIDSGESIDAEVYYLRMLNLGRQPFTHNPKLVVELATKFLKYRDIPEYYYLLSIAYFDLENEILFRKYLNLAAEMGNEHAISFKKSIEEADQK</sequence>
<dbReference type="RefSeq" id="WP_033540304.1">
    <property type="nucleotide sequence ID" value="NZ_CP041153.1"/>
</dbReference>
<name>A0ABX5WR67_9GAMM</name>
<gene>
    <name evidence="1" type="ORF">FGA12_18120</name>
</gene>
<evidence type="ECO:0000313" key="2">
    <source>
        <dbReference type="Proteomes" id="UP000318758"/>
    </source>
</evidence>
<protein>
    <recommendedName>
        <fullName evidence="3">Tetratricopeptide repeat protein</fullName>
    </recommendedName>
</protein>
<evidence type="ECO:0000313" key="1">
    <source>
        <dbReference type="EMBL" id="QDF76927.1"/>
    </source>
</evidence>
<accession>A0ABX5WR67</accession>
<dbReference type="Proteomes" id="UP000318758">
    <property type="component" value="Chromosome"/>
</dbReference>
<reference evidence="1 2" key="1">
    <citation type="submission" date="2019-06" db="EMBL/GenBank/DDBJ databases">
        <title>Complete genome of Shewanella marisflavi ECSMB14101, a mussel settlement-inducing bacterium isolated from East China Sea.</title>
        <authorList>
            <person name="Yang J."/>
            <person name="Liang X."/>
            <person name="Chang R."/>
            <person name="Peng L."/>
        </authorList>
    </citation>
    <scope>NUCLEOTIDE SEQUENCE [LARGE SCALE GENOMIC DNA]</scope>
    <source>
        <strain evidence="1 2">ECSMB14101</strain>
    </source>
</reference>
<dbReference type="SUPFAM" id="SSF81901">
    <property type="entry name" value="HCP-like"/>
    <property type="match status" value="1"/>
</dbReference>
<keyword evidence="2" id="KW-1185">Reference proteome</keyword>
<dbReference type="EMBL" id="CP041153">
    <property type="protein sequence ID" value="QDF76927.1"/>
    <property type="molecule type" value="Genomic_DNA"/>
</dbReference>